<name>A0ABD3M673_9STRA</name>
<evidence type="ECO:0008006" key="5">
    <source>
        <dbReference type="Google" id="ProtNLM"/>
    </source>
</evidence>
<feature type="compositionally biased region" description="Low complexity" evidence="1">
    <location>
        <begin position="184"/>
        <end position="217"/>
    </location>
</feature>
<keyword evidence="2" id="KW-1133">Transmembrane helix</keyword>
<evidence type="ECO:0000256" key="1">
    <source>
        <dbReference type="SAM" id="MobiDB-lite"/>
    </source>
</evidence>
<evidence type="ECO:0000313" key="3">
    <source>
        <dbReference type="EMBL" id="KAL3758363.1"/>
    </source>
</evidence>
<evidence type="ECO:0000256" key="2">
    <source>
        <dbReference type="SAM" id="Phobius"/>
    </source>
</evidence>
<gene>
    <name evidence="3" type="ORF">ACHAWU_005033</name>
</gene>
<dbReference type="Proteomes" id="UP001530293">
    <property type="component" value="Unassembled WGS sequence"/>
</dbReference>
<feature type="compositionally biased region" description="Acidic residues" evidence="1">
    <location>
        <begin position="222"/>
        <end position="237"/>
    </location>
</feature>
<keyword evidence="2" id="KW-0472">Membrane</keyword>
<feature type="region of interest" description="Disordered" evidence="1">
    <location>
        <begin position="184"/>
        <end position="273"/>
    </location>
</feature>
<protein>
    <recommendedName>
        <fullName evidence="5">Membrane-associated protein</fullName>
    </recommendedName>
</protein>
<comment type="caution">
    <text evidence="3">The sequence shown here is derived from an EMBL/GenBank/DDBJ whole genome shotgun (WGS) entry which is preliminary data.</text>
</comment>
<feature type="compositionally biased region" description="Acidic residues" evidence="1">
    <location>
        <begin position="259"/>
        <end position="273"/>
    </location>
</feature>
<reference evidence="3 4" key="1">
    <citation type="submission" date="2024-10" db="EMBL/GenBank/DDBJ databases">
        <title>Updated reference genomes for cyclostephanoid diatoms.</title>
        <authorList>
            <person name="Roberts W.R."/>
            <person name="Alverson A.J."/>
        </authorList>
    </citation>
    <scope>NUCLEOTIDE SEQUENCE [LARGE SCALE GENOMIC DNA]</scope>
    <source>
        <strain evidence="3 4">AJA232-27</strain>
    </source>
</reference>
<evidence type="ECO:0000313" key="4">
    <source>
        <dbReference type="Proteomes" id="UP001530293"/>
    </source>
</evidence>
<dbReference type="EMBL" id="JALLBG020000233">
    <property type="protein sequence ID" value="KAL3758363.1"/>
    <property type="molecule type" value="Genomic_DNA"/>
</dbReference>
<keyword evidence="2" id="KW-0812">Transmembrane</keyword>
<keyword evidence="4" id="KW-1185">Reference proteome</keyword>
<proteinExistence type="predicted"/>
<accession>A0ABD3M673</accession>
<feature type="transmembrane region" description="Helical" evidence="2">
    <location>
        <begin position="80"/>
        <end position="100"/>
    </location>
</feature>
<dbReference type="AlphaFoldDB" id="A0ABD3M673"/>
<organism evidence="3 4">
    <name type="scientific">Discostella pseudostelligera</name>
    <dbReference type="NCBI Taxonomy" id="259834"/>
    <lineage>
        <taxon>Eukaryota</taxon>
        <taxon>Sar</taxon>
        <taxon>Stramenopiles</taxon>
        <taxon>Ochrophyta</taxon>
        <taxon>Bacillariophyta</taxon>
        <taxon>Coscinodiscophyceae</taxon>
        <taxon>Thalassiosirophycidae</taxon>
        <taxon>Stephanodiscales</taxon>
        <taxon>Stephanodiscaceae</taxon>
        <taxon>Discostella</taxon>
    </lineage>
</organism>
<feature type="compositionally biased region" description="Basic and acidic residues" evidence="1">
    <location>
        <begin position="238"/>
        <end position="250"/>
    </location>
</feature>
<sequence>MSPPHVAVVAIRALQSVRTVLERATTSIFLSQHSPPASTSISSSASTTWSSSPSAHNGGLSSIFHEVIQTYASEMSQSELLFFLSTAVAIVLFGIVLPVWEALSSTSSSNLSNKKKKKPTCHKFNETDTYELEYSFDDDENDDIMEAPCQLKIYVPGTGVIFLTGENGGDATSTKSSLVSLSSRSSWSSSSSSSNGSSTFRRCGSVGSSGSQSSCGSWCMETIEESEEEDIIDDDEGDHNSEESVTRTRETTSFSGCPELDETTAEDDDDDED</sequence>